<keyword evidence="3" id="KW-1185">Reference proteome</keyword>
<proteinExistence type="predicted"/>
<dbReference type="AlphaFoldDB" id="A0AAW0B9W1"/>
<dbReference type="Gene3D" id="3.80.10.10">
    <property type="entry name" value="Ribonuclease Inhibitor"/>
    <property type="match status" value="1"/>
</dbReference>
<evidence type="ECO:0000259" key="1">
    <source>
        <dbReference type="Pfam" id="PF12937"/>
    </source>
</evidence>
<dbReference type="SUPFAM" id="SSF52047">
    <property type="entry name" value="RNI-like"/>
    <property type="match status" value="1"/>
</dbReference>
<dbReference type="SUPFAM" id="SSF81383">
    <property type="entry name" value="F-box domain"/>
    <property type="match status" value="1"/>
</dbReference>
<dbReference type="InterPro" id="IPR001810">
    <property type="entry name" value="F-box_dom"/>
</dbReference>
<dbReference type="EMBL" id="JAWWNJ010000036">
    <property type="protein sequence ID" value="KAK7023070.1"/>
    <property type="molecule type" value="Genomic_DNA"/>
</dbReference>
<protein>
    <recommendedName>
        <fullName evidence="1">F-box domain-containing protein</fullName>
    </recommendedName>
</protein>
<dbReference type="Pfam" id="PF12937">
    <property type="entry name" value="F-box-like"/>
    <property type="match status" value="1"/>
</dbReference>
<dbReference type="InterPro" id="IPR036047">
    <property type="entry name" value="F-box-like_dom_sf"/>
</dbReference>
<dbReference type="Gene3D" id="1.20.1280.50">
    <property type="match status" value="1"/>
</dbReference>
<feature type="domain" description="F-box" evidence="1">
    <location>
        <begin position="90"/>
        <end position="139"/>
    </location>
</feature>
<evidence type="ECO:0000313" key="2">
    <source>
        <dbReference type="EMBL" id="KAK7023070.1"/>
    </source>
</evidence>
<dbReference type="InterPro" id="IPR032675">
    <property type="entry name" value="LRR_dom_sf"/>
</dbReference>
<sequence>MRIRGLRLYTPKSDLDSNGVMQATGLEPTALYTQLAQLPSGAFEIHAKILIEAAEANVARIESQIRDLERLRDRERGIVAQLRMAIAPIRKLPAELLAEIFLIVRDSLIRFRERDCIRLSHVCAHWRSVAQSTPQLWTSRLVLMPKTTPSVNHLTSIKQWLDRSAPFSIPIVLQIPEQHQKTVDPNALVAVLATAAQRWKTADFDILSLDVLSHIPAGSLQSLKVLHLRCPDVRNHSMVPAFLTAGNLRRVILDTRFSSNLLLPWSQLTYIYMAEPDPMECLDILVRCATLESAFFTTHQWEELPEMSHRPMTTLERLKFLHIDFELMGATPDSLYYSPFITCLALPALKTLSLAPSDSPWSSAEFTQFQLRCPNLEVLSVERSTLSSNDLLAVLRHAPSLLRLELECCMDCIDDSVFVALQYSPTHLNLAPKLKELSCTDAGSNFSEEALDTMIQSRWWTDNQLPSPLPSISRWSSISIHCSDDLDEEVSDWSPWFANKLETYQAQGLGVHVQR</sequence>
<reference evidence="2 3" key="1">
    <citation type="journal article" date="2024" name="J Genomics">
        <title>Draft genome sequencing and assembly of Favolaschia claudopus CIRM-BRFM 2984 isolated from oak limbs.</title>
        <authorList>
            <person name="Navarro D."/>
            <person name="Drula E."/>
            <person name="Chaduli D."/>
            <person name="Cazenave R."/>
            <person name="Ahrendt S."/>
            <person name="Wang J."/>
            <person name="Lipzen A."/>
            <person name="Daum C."/>
            <person name="Barry K."/>
            <person name="Grigoriev I.V."/>
            <person name="Favel A."/>
            <person name="Rosso M.N."/>
            <person name="Martin F."/>
        </authorList>
    </citation>
    <scope>NUCLEOTIDE SEQUENCE [LARGE SCALE GENOMIC DNA]</scope>
    <source>
        <strain evidence="2 3">CIRM-BRFM 2984</strain>
    </source>
</reference>
<name>A0AAW0B9W1_9AGAR</name>
<comment type="caution">
    <text evidence="2">The sequence shown here is derived from an EMBL/GenBank/DDBJ whole genome shotgun (WGS) entry which is preliminary data.</text>
</comment>
<gene>
    <name evidence="2" type="ORF">R3P38DRAFT_2957360</name>
</gene>
<dbReference type="Proteomes" id="UP001362999">
    <property type="component" value="Unassembled WGS sequence"/>
</dbReference>
<organism evidence="2 3">
    <name type="scientific">Favolaschia claudopus</name>
    <dbReference type="NCBI Taxonomy" id="2862362"/>
    <lineage>
        <taxon>Eukaryota</taxon>
        <taxon>Fungi</taxon>
        <taxon>Dikarya</taxon>
        <taxon>Basidiomycota</taxon>
        <taxon>Agaricomycotina</taxon>
        <taxon>Agaricomycetes</taxon>
        <taxon>Agaricomycetidae</taxon>
        <taxon>Agaricales</taxon>
        <taxon>Marasmiineae</taxon>
        <taxon>Mycenaceae</taxon>
        <taxon>Favolaschia</taxon>
    </lineage>
</organism>
<evidence type="ECO:0000313" key="3">
    <source>
        <dbReference type="Proteomes" id="UP001362999"/>
    </source>
</evidence>
<accession>A0AAW0B9W1</accession>